<evidence type="ECO:0000256" key="7">
    <source>
        <dbReference type="SAM" id="Phobius"/>
    </source>
</evidence>
<dbReference type="EMBL" id="UFAJ01000042">
    <property type="protein sequence ID" value="SSD58743.1"/>
    <property type="molecule type" value="Genomic_DNA"/>
</dbReference>
<feature type="compositionally biased region" description="Low complexity" evidence="6">
    <location>
        <begin position="163"/>
        <end position="202"/>
    </location>
</feature>
<dbReference type="InterPro" id="IPR008962">
    <property type="entry name" value="PapD-like_sf"/>
</dbReference>
<dbReference type="Proteomes" id="UP000262825">
    <property type="component" value="Unassembled WGS sequence"/>
</dbReference>
<keyword evidence="5 7" id="KW-0472">Membrane</keyword>
<feature type="transmembrane region" description="Helical" evidence="7">
    <location>
        <begin position="236"/>
        <end position="255"/>
    </location>
</feature>
<sequence>MSAPVEIEPSVLEYKQRIAFKVKTTAPKFYCVRPNAATVAPGEQIQVQVILLGLTEEPESDYKCRDKFLVITLPCPYDLGESSVADTWSQLEAEFKSHSYSKKIKVKYLTETTAAPVTEAKPETIEAVPSQTNNEPVTIDAVKDAEVEHEKQALNDNEISPITSTNPTNNTTSVTPTAPATEATSVTTDDDTSNVANTNSNDGYPKENNNSEDTTNKMAEKVNTTTTNSSKTDNELLFSVAFFLLLVVILIAWVFR</sequence>
<dbReference type="InterPro" id="IPR000535">
    <property type="entry name" value="MSP_dom"/>
</dbReference>
<dbReference type="InterPro" id="IPR016763">
    <property type="entry name" value="VAP"/>
</dbReference>
<dbReference type="PIRSF" id="PIRSF019693">
    <property type="entry name" value="VAMP-associated"/>
    <property type="match status" value="1"/>
</dbReference>
<protein>
    <submittedName>
        <fullName evidence="9">Related to Vesicle-associated membrane protein-associated protein SCS2</fullName>
    </submittedName>
</protein>
<evidence type="ECO:0000256" key="4">
    <source>
        <dbReference type="ARBA" id="ARBA00022989"/>
    </source>
</evidence>
<evidence type="ECO:0000259" key="8">
    <source>
        <dbReference type="PROSITE" id="PS50202"/>
    </source>
</evidence>
<comment type="similarity">
    <text evidence="2">Belongs to the VAMP-associated protein (VAP) (TC 9.B.17) family.</text>
</comment>
<evidence type="ECO:0000256" key="3">
    <source>
        <dbReference type="ARBA" id="ARBA00022692"/>
    </source>
</evidence>
<dbReference type="GO" id="GO:0090158">
    <property type="term" value="P:endoplasmic reticulum membrane organization"/>
    <property type="evidence" value="ECO:0007669"/>
    <property type="project" value="TreeGrafter"/>
</dbReference>
<gene>
    <name evidence="9" type="ORF">SCODWIG_00504</name>
</gene>
<evidence type="ECO:0000313" key="10">
    <source>
        <dbReference type="Proteomes" id="UP000262825"/>
    </source>
</evidence>
<organism evidence="9 10">
    <name type="scientific">Saccharomycodes ludwigii</name>
    <dbReference type="NCBI Taxonomy" id="36035"/>
    <lineage>
        <taxon>Eukaryota</taxon>
        <taxon>Fungi</taxon>
        <taxon>Dikarya</taxon>
        <taxon>Ascomycota</taxon>
        <taxon>Saccharomycotina</taxon>
        <taxon>Saccharomycetes</taxon>
        <taxon>Saccharomycodales</taxon>
        <taxon>Saccharomycodaceae</taxon>
        <taxon>Saccharomycodes</taxon>
    </lineage>
</organism>
<keyword evidence="4 7" id="KW-1133">Transmembrane helix</keyword>
<dbReference type="GO" id="GO:0033149">
    <property type="term" value="F:FFAT motif binding"/>
    <property type="evidence" value="ECO:0007669"/>
    <property type="project" value="TreeGrafter"/>
</dbReference>
<dbReference type="Gene3D" id="2.60.40.10">
    <property type="entry name" value="Immunoglobulins"/>
    <property type="match status" value="1"/>
</dbReference>
<dbReference type="SUPFAM" id="SSF49354">
    <property type="entry name" value="PapD-like"/>
    <property type="match status" value="1"/>
</dbReference>
<evidence type="ECO:0000256" key="5">
    <source>
        <dbReference type="ARBA" id="ARBA00023136"/>
    </source>
</evidence>
<evidence type="ECO:0000313" key="9">
    <source>
        <dbReference type="EMBL" id="SSD58743.1"/>
    </source>
</evidence>
<accession>A0A376B261</accession>
<dbReference type="GO" id="GO:0061817">
    <property type="term" value="P:endoplasmic reticulum-plasma membrane tethering"/>
    <property type="evidence" value="ECO:0007669"/>
    <property type="project" value="TreeGrafter"/>
</dbReference>
<dbReference type="PROSITE" id="PS50202">
    <property type="entry name" value="MSP"/>
    <property type="match status" value="1"/>
</dbReference>
<dbReference type="PANTHER" id="PTHR10809:SF6">
    <property type="entry name" value="AT11025P-RELATED"/>
    <property type="match status" value="1"/>
</dbReference>
<keyword evidence="10" id="KW-1185">Reference proteome</keyword>
<dbReference type="GO" id="GO:0005789">
    <property type="term" value="C:endoplasmic reticulum membrane"/>
    <property type="evidence" value="ECO:0007669"/>
    <property type="project" value="InterPro"/>
</dbReference>
<name>A0A376B261_9ASCO</name>
<evidence type="ECO:0000256" key="2">
    <source>
        <dbReference type="ARBA" id="ARBA00008932"/>
    </source>
</evidence>
<dbReference type="VEuPathDB" id="FungiDB:SCODWIG_00504"/>
<reference evidence="10" key="1">
    <citation type="submission" date="2018-06" db="EMBL/GenBank/DDBJ databases">
        <authorList>
            <person name="Guldener U."/>
        </authorList>
    </citation>
    <scope>NUCLEOTIDE SEQUENCE [LARGE SCALE GENOMIC DNA]</scope>
    <source>
        <strain evidence="10">UTAD17</strain>
    </source>
</reference>
<feature type="region of interest" description="Disordered" evidence="6">
    <location>
        <begin position="152"/>
        <end position="215"/>
    </location>
</feature>
<evidence type="ECO:0000256" key="1">
    <source>
        <dbReference type="ARBA" id="ARBA00004211"/>
    </source>
</evidence>
<dbReference type="Pfam" id="PF00635">
    <property type="entry name" value="Motile_Sperm"/>
    <property type="match status" value="1"/>
</dbReference>
<evidence type="ECO:0000256" key="6">
    <source>
        <dbReference type="SAM" id="MobiDB-lite"/>
    </source>
</evidence>
<dbReference type="InterPro" id="IPR013783">
    <property type="entry name" value="Ig-like_fold"/>
</dbReference>
<feature type="domain" description="MSP" evidence="8">
    <location>
        <begin position="1"/>
        <end position="109"/>
    </location>
</feature>
<dbReference type="GO" id="GO:0005886">
    <property type="term" value="C:plasma membrane"/>
    <property type="evidence" value="ECO:0007669"/>
    <property type="project" value="TreeGrafter"/>
</dbReference>
<proteinExistence type="inferred from homology"/>
<dbReference type="AlphaFoldDB" id="A0A376B261"/>
<dbReference type="PANTHER" id="PTHR10809">
    <property type="entry name" value="VESICLE-ASSOCIATED MEMBRANE PROTEIN-ASSOCIATED PROTEIN"/>
    <property type="match status" value="1"/>
</dbReference>
<keyword evidence="3 7" id="KW-0812">Transmembrane</keyword>
<comment type="subcellular location">
    <subcellularLocation>
        <location evidence="1">Membrane</location>
        <topology evidence="1">Single-pass type IV membrane protein</topology>
    </subcellularLocation>
</comment>